<reference evidence="1" key="1">
    <citation type="journal article" date="2021" name="Mol. Ecol. Resour.">
        <title>Phylogenomic analyses of the genus Drosophila reveals genomic signals of climate adaptation.</title>
        <authorList>
            <person name="Li F."/>
            <person name="Rane R.V."/>
            <person name="Luria V."/>
            <person name="Xiong Z."/>
            <person name="Chen J."/>
            <person name="Li Z."/>
            <person name="Catullo R.A."/>
            <person name="Griffin P.C."/>
            <person name="Schiffer M."/>
            <person name="Pearce S."/>
            <person name="Lee S.F."/>
            <person name="McElroy K."/>
            <person name="Stocker A."/>
            <person name="Shirriffs J."/>
            <person name="Cockerell F."/>
            <person name="Coppin C."/>
            <person name="Sgro C.M."/>
            <person name="Karger A."/>
            <person name="Cain J.W."/>
            <person name="Weber J.A."/>
            <person name="Santpere G."/>
            <person name="Kirschner M.W."/>
            <person name="Hoffmann A.A."/>
            <person name="Oakeshott J.G."/>
            <person name="Zhang G."/>
        </authorList>
    </citation>
    <scope>NUCLEOTIDE SEQUENCE</scope>
    <source>
        <strain evidence="1">BGI-SZ-2011g</strain>
    </source>
</reference>
<dbReference type="AlphaFoldDB" id="A0AAD4PI62"/>
<sequence length="359" mass="41439">MVAPSKVFEPPFNRFHCASIIHSLPHHGCTQDYIWNIYRNHLCCYKYYLPLLLGPLLLHCYQLNRKRVWAIVRNYLETTSVSAIINATTYYLMCIFRRLNGRFVWAFTPFMSSTLATTLIWLASPKTVQYYTNGVMHASVETMLRQLDLVVVHSQAARTLVFMLCSALVLCWHQAYGFSNFWFIKPAKLPQDYHERSLQQRLIDGLLELRMYLGVGLGLDLLSTMMSRKTKKIDLKTTRFVVSYMGMYKLLQCLLIDKMNLKHTNLIAAFLSGSVFWFVKKIPLAIMSYGVVAASQVLWKQFCALDASKSQLLAALQCIPWTKLLIPPSLAYLVHSNVFQREIMNELAKSFIDKTCENK</sequence>
<dbReference type="EMBL" id="JAJJHW010003409">
    <property type="protein sequence ID" value="KAH8359697.1"/>
    <property type="molecule type" value="Genomic_DNA"/>
</dbReference>
<protein>
    <submittedName>
        <fullName evidence="1">Uncharacterized protein</fullName>
    </submittedName>
</protein>
<evidence type="ECO:0000313" key="1">
    <source>
        <dbReference type="EMBL" id="KAH8359697.1"/>
    </source>
</evidence>
<organism evidence="1 2">
    <name type="scientific">Drosophila rubida</name>
    <dbReference type="NCBI Taxonomy" id="30044"/>
    <lineage>
        <taxon>Eukaryota</taxon>
        <taxon>Metazoa</taxon>
        <taxon>Ecdysozoa</taxon>
        <taxon>Arthropoda</taxon>
        <taxon>Hexapoda</taxon>
        <taxon>Insecta</taxon>
        <taxon>Pterygota</taxon>
        <taxon>Neoptera</taxon>
        <taxon>Endopterygota</taxon>
        <taxon>Diptera</taxon>
        <taxon>Brachycera</taxon>
        <taxon>Muscomorpha</taxon>
        <taxon>Ephydroidea</taxon>
        <taxon>Drosophilidae</taxon>
        <taxon>Drosophila</taxon>
    </lineage>
</organism>
<accession>A0AAD4PI62</accession>
<keyword evidence="2" id="KW-1185">Reference proteome</keyword>
<evidence type="ECO:0000313" key="2">
    <source>
        <dbReference type="Proteomes" id="UP001200034"/>
    </source>
</evidence>
<dbReference type="Proteomes" id="UP001200034">
    <property type="component" value="Unassembled WGS sequence"/>
</dbReference>
<name>A0AAD4PI62_9MUSC</name>
<comment type="caution">
    <text evidence="1">The sequence shown here is derived from an EMBL/GenBank/DDBJ whole genome shotgun (WGS) entry which is preliminary data.</text>
</comment>
<gene>
    <name evidence="1" type="ORF">KR093_008387</name>
</gene>
<proteinExistence type="predicted"/>